<protein>
    <submittedName>
        <fullName evidence="3">Protein tyrosine phosphatase</fullName>
    </submittedName>
</protein>
<dbReference type="InterPro" id="IPR036196">
    <property type="entry name" value="Ptyr_pPase_sf"/>
</dbReference>
<evidence type="ECO:0000313" key="4">
    <source>
        <dbReference type="Proteomes" id="UP000332487"/>
    </source>
</evidence>
<dbReference type="SMART" id="SM00226">
    <property type="entry name" value="LMWPc"/>
    <property type="match status" value="1"/>
</dbReference>
<sequence>MKVLFICKANVGRSKMAEAFYNKLSKNGHAFGAGAKNYYCRKRWHSRIKRSDSVVQAMREEGIDLAKRRIKKLTRSMVENADVVIALVDRAGPKKTCLNMLGEAKNTGFGR</sequence>
<feature type="domain" description="Phosphotyrosine protein phosphatase I" evidence="2">
    <location>
        <begin position="1"/>
        <end position="111"/>
    </location>
</feature>
<evidence type="ECO:0000256" key="1">
    <source>
        <dbReference type="ARBA" id="ARBA00022849"/>
    </source>
</evidence>
<organism evidence="3 4">
    <name type="scientific">Candidatus Micrarchaeum acidiphilum ARMAN-2</name>
    <dbReference type="NCBI Taxonomy" id="425595"/>
    <lineage>
        <taxon>Archaea</taxon>
        <taxon>Candidatus Micrarchaeota</taxon>
        <taxon>Candidatus Micrarchaeia</taxon>
        <taxon>Candidatus Micrarchaeales</taxon>
        <taxon>Candidatus Micrarchaeaceae</taxon>
        <taxon>Candidatus Micrarchaeum</taxon>
    </lineage>
</organism>
<proteinExistence type="predicted"/>
<keyword evidence="4" id="KW-1185">Reference proteome</keyword>
<accession>C7DFZ4</accession>
<reference evidence="3 4" key="2">
    <citation type="journal article" date="2010" name="Proc. Natl. Acad. Sci. U.S.A.">
        <title>Enigmatic, ultrasmall, uncultivated Archaea.</title>
        <authorList>
            <person name="Baker B.J."/>
            <person name="Comolli L.R."/>
            <person name="Dick G.J."/>
            <person name="Hauser L.J."/>
            <person name="Hyatt D."/>
            <person name="Dill B.D."/>
            <person name="Land M.L."/>
            <person name="Verberkmoes N.C."/>
            <person name="Hettich R.L."/>
            <person name="Banfield J.F."/>
        </authorList>
    </citation>
    <scope>NUCLEOTIDE SEQUENCE [LARGE SCALE GENOMIC DNA]</scope>
    <source>
        <strain evidence="3">ARMAN-2</strain>
    </source>
</reference>
<dbReference type="EMBL" id="GG697234">
    <property type="protein sequence ID" value="EET90561.1"/>
    <property type="molecule type" value="Genomic_DNA"/>
</dbReference>
<dbReference type="InterPro" id="IPR023485">
    <property type="entry name" value="Ptyr_pPase"/>
</dbReference>
<dbReference type="PANTHER" id="PTHR43428:SF1">
    <property type="entry name" value="ARSENATE REDUCTASE"/>
    <property type="match status" value="1"/>
</dbReference>
<dbReference type="AlphaFoldDB" id="C7DFZ4"/>
<dbReference type="Gene3D" id="3.40.50.2300">
    <property type="match status" value="1"/>
</dbReference>
<keyword evidence="1" id="KW-0059">Arsenical resistance</keyword>
<dbReference type="Proteomes" id="UP000332487">
    <property type="component" value="Unassembled WGS sequence"/>
</dbReference>
<dbReference type="Pfam" id="PF01451">
    <property type="entry name" value="LMWPc"/>
    <property type="match status" value="1"/>
</dbReference>
<evidence type="ECO:0000259" key="2">
    <source>
        <dbReference type="SMART" id="SM00226"/>
    </source>
</evidence>
<reference evidence="3 4" key="1">
    <citation type="journal article" date="2009" name="Genome Biol.">
        <title>Community-wide analysis of microbial genome sequence signatures.</title>
        <authorList>
            <person name="Dick G.J."/>
            <person name="Andersson A.F."/>
            <person name="Baker B.J."/>
            <person name="Simmons S.L."/>
            <person name="Thomas B.C."/>
            <person name="Yelton A.P."/>
            <person name="Banfield J.F."/>
        </authorList>
    </citation>
    <scope>NUCLEOTIDE SEQUENCE [LARGE SCALE GENOMIC DNA]</scope>
    <source>
        <strain evidence="3">ARMAN-2</strain>
    </source>
</reference>
<name>C7DFZ4_MICA2</name>
<dbReference type="SUPFAM" id="SSF52788">
    <property type="entry name" value="Phosphotyrosine protein phosphatases I"/>
    <property type="match status" value="1"/>
</dbReference>
<gene>
    <name evidence="3" type="ORF">UNLARM2_1007</name>
</gene>
<evidence type="ECO:0000313" key="3">
    <source>
        <dbReference type="EMBL" id="EET90561.1"/>
    </source>
</evidence>
<dbReference type="PANTHER" id="PTHR43428">
    <property type="entry name" value="ARSENATE REDUCTASE"/>
    <property type="match status" value="1"/>
</dbReference>
<dbReference type="GO" id="GO:0046685">
    <property type="term" value="P:response to arsenic-containing substance"/>
    <property type="evidence" value="ECO:0007669"/>
    <property type="project" value="UniProtKB-KW"/>
</dbReference>